<feature type="compositionally biased region" description="Low complexity" evidence="1">
    <location>
        <begin position="183"/>
        <end position="196"/>
    </location>
</feature>
<feature type="compositionally biased region" description="Polar residues" evidence="1">
    <location>
        <begin position="165"/>
        <end position="182"/>
    </location>
</feature>
<keyword evidence="2" id="KW-0812">Transmembrane</keyword>
<evidence type="ECO:0000313" key="3">
    <source>
        <dbReference type="WBParaSite" id="MCU_002197-RE"/>
    </source>
</evidence>
<dbReference type="GO" id="GO:0033192">
    <property type="term" value="F:calmodulin-dependent protein phosphatase activity"/>
    <property type="evidence" value="ECO:0007669"/>
    <property type="project" value="InterPro"/>
</dbReference>
<organism evidence="3">
    <name type="scientific">Mesocestoides corti</name>
    <name type="common">Flatworm</name>
    <dbReference type="NCBI Taxonomy" id="53468"/>
    <lineage>
        <taxon>Eukaryota</taxon>
        <taxon>Metazoa</taxon>
        <taxon>Spiralia</taxon>
        <taxon>Lophotrochozoa</taxon>
        <taxon>Platyhelminthes</taxon>
        <taxon>Cestoda</taxon>
        <taxon>Eucestoda</taxon>
        <taxon>Cyclophyllidea</taxon>
        <taxon>Mesocestoididae</taxon>
        <taxon>Mesocestoides</taxon>
    </lineage>
</organism>
<feature type="region of interest" description="Disordered" evidence="1">
    <location>
        <begin position="157"/>
        <end position="269"/>
    </location>
</feature>
<proteinExistence type="predicted"/>
<sequence length="269" mass="28674">MCLSLVLGCPRTSSTPAYLSAFVQLPIHLSMRSCSLVLLCHSVSLLLIPRRFGPFPTTSLFILLALFVLGGTVAARKEVIRNKIRAIGKMARVFTVLREESESVLELKGLTPNGMLPFGALSGGRETLLTALCGVAPNHKITSFEEAKAIDLINERMPPRHDMGSASSGSNWNSTRARSSYHNSASGNAATASATSKQNNGEKPHRKAPSTHEGGGRTLPSLESPNIVDHRHRSPSLSANSPSSVDPASSPSSARNSSTRSGRSASNYR</sequence>
<dbReference type="InterPro" id="IPR029052">
    <property type="entry name" value="Metallo-depent_PP-like"/>
</dbReference>
<evidence type="ECO:0000256" key="2">
    <source>
        <dbReference type="SAM" id="Phobius"/>
    </source>
</evidence>
<dbReference type="SUPFAM" id="SSF56300">
    <property type="entry name" value="Metallo-dependent phosphatases"/>
    <property type="match status" value="1"/>
</dbReference>
<dbReference type="GO" id="GO:0097720">
    <property type="term" value="P:calcineurin-mediated signaling"/>
    <property type="evidence" value="ECO:0007669"/>
    <property type="project" value="InterPro"/>
</dbReference>
<feature type="transmembrane region" description="Helical" evidence="2">
    <location>
        <begin position="55"/>
        <end position="75"/>
    </location>
</feature>
<dbReference type="PANTHER" id="PTHR45673">
    <property type="entry name" value="SERINE/THREONINE-PROTEIN PHOSPHATASE 2B CATALYTIC SUBUNIT 1-RELATED"/>
    <property type="match status" value="1"/>
</dbReference>
<reference evidence="3" key="1">
    <citation type="submission" date="2019-11" db="UniProtKB">
        <authorList>
            <consortium name="WormBaseParasite"/>
        </authorList>
    </citation>
    <scope>IDENTIFICATION</scope>
</reference>
<keyword evidence="2" id="KW-0472">Membrane</keyword>
<dbReference type="InterPro" id="IPR043360">
    <property type="entry name" value="PP2B"/>
</dbReference>
<name>A0A5K3ERR8_MESCO</name>
<keyword evidence="2" id="KW-1133">Transmembrane helix</keyword>
<evidence type="ECO:0000256" key="1">
    <source>
        <dbReference type="SAM" id="MobiDB-lite"/>
    </source>
</evidence>
<protein>
    <submittedName>
        <fullName evidence="3">Serine/threonine-protein phosphatase</fullName>
    </submittedName>
</protein>
<dbReference type="AlphaFoldDB" id="A0A5K3ERR8"/>
<dbReference type="WBParaSite" id="MCU_002197-RE">
    <property type="protein sequence ID" value="MCU_002197-RE"/>
    <property type="gene ID" value="MCU_002197"/>
</dbReference>
<accession>A0A5K3ERR8</accession>
<feature type="compositionally biased region" description="Low complexity" evidence="1">
    <location>
        <begin position="235"/>
        <end position="269"/>
    </location>
</feature>